<reference evidence="2" key="2">
    <citation type="submission" date="2018-10" db="UniProtKB">
        <authorList>
            <consortium name="EnsemblPlants"/>
        </authorList>
    </citation>
    <scope>IDENTIFICATION</scope>
</reference>
<protein>
    <submittedName>
        <fullName evidence="2">Uncharacterized protein</fullName>
    </submittedName>
</protein>
<dbReference type="Gramene" id="TraesCS5D03G1062500.1">
    <property type="protein sequence ID" value="TraesCS5D03G1062500.1.CDS"/>
    <property type="gene ID" value="TraesCS5D03G1062500"/>
</dbReference>
<feature type="transmembrane region" description="Helical" evidence="1">
    <location>
        <begin position="55"/>
        <end position="77"/>
    </location>
</feature>
<accession>A0A3B6N0D1</accession>
<feature type="transmembrane region" description="Helical" evidence="1">
    <location>
        <begin position="89"/>
        <end position="109"/>
    </location>
</feature>
<dbReference type="GeneID" id="123125945"/>
<dbReference type="Gramene" id="TraesPARA_EIv1.0_1870980.1">
    <property type="protein sequence ID" value="TraesPARA_EIv1.0_1870980.1.CDS"/>
    <property type="gene ID" value="TraesPARA_EIv1.0_1870980"/>
</dbReference>
<feature type="transmembrane region" description="Helical" evidence="1">
    <location>
        <begin position="152"/>
        <end position="174"/>
    </location>
</feature>
<evidence type="ECO:0000256" key="1">
    <source>
        <dbReference type="SAM" id="Phobius"/>
    </source>
</evidence>
<dbReference type="Gramene" id="TraesLAC5D03G03165020.1">
    <property type="protein sequence ID" value="TraesLAC5D03G03165020.1"/>
    <property type="gene ID" value="TraesLAC5D03G03165020"/>
</dbReference>
<dbReference type="Gramene" id="TraesCS5D02G482600.1">
    <property type="protein sequence ID" value="TraesCS5D02G482600.1"/>
    <property type="gene ID" value="TraesCS5D02G482600"/>
</dbReference>
<name>A0A3B6N0D1_WHEAT</name>
<dbReference type="Gramene" id="TraesARI5D03G03162930.1">
    <property type="protein sequence ID" value="TraesARI5D03G03162930.1"/>
    <property type="gene ID" value="TraesARI5D03G03162930"/>
</dbReference>
<dbReference type="Gramene" id="TraesRN5D0101098000.1">
    <property type="protein sequence ID" value="TraesRN5D0101098000.1"/>
    <property type="gene ID" value="TraesRN5D0101098000"/>
</dbReference>
<keyword evidence="3" id="KW-1185">Reference proteome</keyword>
<dbReference type="Gramene" id="TraesPARA_EIv1.0_1870980.2">
    <property type="protein sequence ID" value="TraesPARA_EIv1.0_1870980.2.CDS"/>
    <property type="gene ID" value="TraesPARA_EIv1.0_1870980"/>
</dbReference>
<dbReference type="Gramene" id="TraesNOR5D03G03239000.1">
    <property type="protein sequence ID" value="TraesNOR5D03G03239000.1"/>
    <property type="gene ID" value="TraesNOR5D03G03239000"/>
</dbReference>
<feature type="transmembrane region" description="Helical" evidence="1">
    <location>
        <begin position="121"/>
        <end position="140"/>
    </location>
</feature>
<dbReference type="Gramene" id="TraesCAD_scaffold_038043_01G000200.1">
    <property type="protein sequence ID" value="TraesCAD_scaffold_038043_01G000200.1"/>
    <property type="gene ID" value="TraesCAD_scaffold_038043_01G000200"/>
</dbReference>
<dbReference type="Gramene" id="TraesCLE_scaffold_034317_01G000200.1">
    <property type="protein sequence ID" value="TraesCLE_scaffold_034317_01G000200.1"/>
    <property type="gene ID" value="TraesCLE_scaffold_034317_01G000200"/>
</dbReference>
<keyword evidence="1" id="KW-0472">Membrane</keyword>
<keyword evidence="1" id="KW-0812">Transmembrane</keyword>
<organism evidence="2">
    <name type="scientific">Triticum aestivum</name>
    <name type="common">Wheat</name>
    <dbReference type="NCBI Taxonomy" id="4565"/>
    <lineage>
        <taxon>Eukaryota</taxon>
        <taxon>Viridiplantae</taxon>
        <taxon>Streptophyta</taxon>
        <taxon>Embryophyta</taxon>
        <taxon>Tracheophyta</taxon>
        <taxon>Spermatophyta</taxon>
        <taxon>Magnoliopsida</taxon>
        <taxon>Liliopsida</taxon>
        <taxon>Poales</taxon>
        <taxon>Poaceae</taxon>
        <taxon>BOP clade</taxon>
        <taxon>Pooideae</taxon>
        <taxon>Triticodae</taxon>
        <taxon>Triticeae</taxon>
        <taxon>Triticinae</taxon>
        <taxon>Triticum</taxon>
    </lineage>
</organism>
<reference evidence="2" key="1">
    <citation type="submission" date="2018-08" db="EMBL/GenBank/DDBJ databases">
        <authorList>
            <person name="Rossello M."/>
        </authorList>
    </citation>
    <scope>NUCLEOTIDE SEQUENCE [LARGE SCALE GENOMIC DNA]</scope>
    <source>
        <strain evidence="2">cv. Chinese Spring</strain>
    </source>
</reference>
<sequence>MDSPQKKLGSTMDGEMPHLLPVTVSETVSNSKETRAAPPPDAVVIVSEWAFYPGFIAFLFYTLHYAITSALSLFFLLTGAEAEAAKVSVLHVGMLCFAALQVAAAAVALRLPRRRGWVRYAFAYLALALAIVGHCMFAAGDHFFRILRTVGIFIYAAGDVLCFLALLLDLLGLLGGEK</sequence>
<dbReference type="EnsemblPlants" id="TraesCS5D02G482600.1">
    <property type="protein sequence ID" value="TraesCS5D02G482600.1"/>
    <property type="gene ID" value="TraesCS5D02G482600"/>
</dbReference>
<dbReference type="Gramene" id="TraesMAC5D03G03207990.1">
    <property type="protein sequence ID" value="TraesMAC5D03G03207990.1"/>
    <property type="gene ID" value="TraesMAC5D03G03207990"/>
</dbReference>
<keyword evidence="1" id="KW-1133">Transmembrane helix</keyword>
<dbReference type="Gramene" id="TraesJAG5D03G03206480.1">
    <property type="protein sequence ID" value="TraesJAG5D03G03206480.1"/>
    <property type="gene ID" value="TraesJAG5D03G03206480"/>
</dbReference>
<dbReference type="Gramene" id="TraesWEE_scaffold_111603_01G000100.1">
    <property type="protein sequence ID" value="TraesWEE_scaffold_111603_01G000100.1"/>
    <property type="gene ID" value="TraesWEE_scaffold_111603_01G000100"/>
</dbReference>
<dbReference type="Gramene" id="TraesSYM5D03G03150280.1">
    <property type="protein sequence ID" value="TraesSYM5D03G03150280.1"/>
    <property type="gene ID" value="TraesSYM5D03G03150280"/>
</dbReference>
<dbReference type="Proteomes" id="UP000019116">
    <property type="component" value="Chromosome 5D"/>
</dbReference>
<proteinExistence type="predicted"/>
<dbReference type="RefSeq" id="XP_044402319.1">
    <property type="nucleotide sequence ID" value="XM_044546384.1"/>
</dbReference>
<evidence type="ECO:0000313" key="2">
    <source>
        <dbReference type="EnsemblPlants" id="TraesCS5D02G482600.1"/>
    </source>
</evidence>
<dbReference type="Gramene" id="TraesSTA5D03G03200020.1">
    <property type="protein sequence ID" value="TraesSTA5D03G03200020.1"/>
    <property type="gene ID" value="TraesSTA5D03G03200020"/>
</dbReference>
<gene>
    <name evidence="2" type="primary">LOC123125945</name>
</gene>
<dbReference type="Gramene" id="TraesROB_scaffold_025913_01G000200.1">
    <property type="protein sequence ID" value="TraesROB_scaffold_025913_01G000200.1"/>
    <property type="gene ID" value="TraesROB_scaffold_025913_01G000200"/>
</dbReference>
<dbReference type="Gramene" id="TraesJUL5D03G03234450.1">
    <property type="protein sequence ID" value="TraesJUL5D03G03234450.1"/>
    <property type="gene ID" value="TraesJUL5D03G03234450"/>
</dbReference>
<dbReference type="AlphaFoldDB" id="A0A3B6N0D1"/>
<evidence type="ECO:0000313" key="3">
    <source>
        <dbReference type="Proteomes" id="UP000019116"/>
    </source>
</evidence>